<reference evidence="8 9" key="1">
    <citation type="submission" date="2021-04" db="EMBL/GenBank/DDBJ databases">
        <title>Molecular and phenotypic characterization and identification of bacterial isolates recovered from the Anatolian ground squirrels (Spermophilus xanthoprymnus) and which have the potential to form a new species in the Campylobacter genus.</title>
        <authorList>
            <person name="Aydin F."/>
            <person name="Abay S."/>
            <person name="Kayman T."/>
            <person name="Karakaya E."/>
            <person name="Mustak H.K."/>
            <person name="Mustak I.B."/>
            <person name="Bilgin N."/>
            <person name="Duzler A."/>
            <person name="Sahin O."/>
            <person name="Guran O."/>
            <person name="Saticioglu I.B."/>
        </authorList>
    </citation>
    <scope>NUCLEOTIDE SEQUENCE [LARGE SCALE GENOMIC DNA]</scope>
    <source>
        <strain evidence="9">faydin-G24</strain>
    </source>
</reference>
<evidence type="ECO:0000256" key="3">
    <source>
        <dbReference type="ARBA" id="ARBA00022448"/>
    </source>
</evidence>
<evidence type="ECO:0000256" key="4">
    <source>
        <dbReference type="ARBA" id="ARBA00022496"/>
    </source>
</evidence>
<comment type="subcellular location">
    <subcellularLocation>
        <location evidence="1">Cell envelope</location>
    </subcellularLocation>
</comment>
<dbReference type="Pfam" id="PF01497">
    <property type="entry name" value="Peripla_BP_2"/>
    <property type="match status" value="1"/>
</dbReference>
<feature type="signal peptide" evidence="6">
    <location>
        <begin position="1"/>
        <end position="21"/>
    </location>
</feature>
<evidence type="ECO:0000313" key="9">
    <source>
        <dbReference type="Proteomes" id="UP000682951"/>
    </source>
</evidence>
<sequence length="307" mass="33395">MQKFFKFLLVVGLLSSLNLSATNVEVNALNGKKEPITLKVPLNPKRVATIDLAALDTIDALGVGDHVVAMPKSQKIEYLMKYVNNEKIINIGTAKEVDMEKLISSQPDVIFISGRLAPKYDELSKIAPVVHLEINYANGSLQSAKQNIATIAKIFGLDGKVDGIVSGFDKRMDAIKQKANGKSAIIGLVTSSSLHTLGNSGRCAMITTDAGFENLAKDVGSTHGNESSFELLVKLDPEYLFILDRDSAIAKPGAKIAKEVIDNELVKKTRAYKSDKIFYLTPAPWYLSEGGIHSMDIMLSDIEKALK</sequence>
<name>A0ABS5HL51_9BACT</name>
<dbReference type="Gene3D" id="3.40.50.1980">
    <property type="entry name" value="Nitrogenase molybdenum iron protein domain"/>
    <property type="match status" value="2"/>
</dbReference>
<protein>
    <submittedName>
        <fullName evidence="8">ABC transporter substrate-binding protein</fullName>
    </submittedName>
</protein>
<dbReference type="EMBL" id="JAGSSW010000008">
    <property type="protein sequence ID" value="MBR8464472.1"/>
    <property type="molecule type" value="Genomic_DNA"/>
</dbReference>
<evidence type="ECO:0000313" key="8">
    <source>
        <dbReference type="EMBL" id="MBR8464472.1"/>
    </source>
</evidence>
<dbReference type="Proteomes" id="UP000682951">
    <property type="component" value="Unassembled WGS sequence"/>
</dbReference>
<dbReference type="InterPro" id="IPR002491">
    <property type="entry name" value="ABC_transptr_periplasmic_BD"/>
</dbReference>
<dbReference type="PANTHER" id="PTHR30532:SF28">
    <property type="entry name" value="PETROBACTIN-BINDING PROTEIN YCLQ"/>
    <property type="match status" value="1"/>
</dbReference>
<dbReference type="PROSITE" id="PS50983">
    <property type="entry name" value="FE_B12_PBP"/>
    <property type="match status" value="1"/>
</dbReference>
<comment type="similarity">
    <text evidence="2">Belongs to the bacterial solute-binding protein 8 family.</text>
</comment>
<organism evidence="8 9">
    <name type="scientific">Campylobacter anatolicus</name>
    <dbReference type="NCBI Taxonomy" id="2829105"/>
    <lineage>
        <taxon>Bacteria</taxon>
        <taxon>Pseudomonadati</taxon>
        <taxon>Campylobacterota</taxon>
        <taxon>Epsilonproteobacteria</taxon>
        <taxon>Campylobacterales</taxon>
        <taxon>Campylobacteraceae</taxon>
        <taxon>Campylobacter</taxon>
    </lineage>
</organism>
<keyword evidence="9" id="KW-1185">Reference proteome</keyword>
<keyword evidence="4" id="KW-0410">Iron transport</keyword>
<gene>
    <name evidence="8" type="ORF">KDD93_07840</name>
</gene>
<evidence type="ECO:0000256" key="5">
    <source>
        <dbReference type="ARBA" id="ARBA00022729"/>
    </source>
</evidence>
<evidence type="ECO:0000256" key="1">
    <source>
        <dbReference type="ARBA" id="ARBA00004196"/>
    </source>
</evidence>
<keyword evidence="4" id="KW-0408">Iron</keyword>
<keyword evidence="5 6" id="KW-0732">Signal</keyword>
<dbReference type="PANTHER" id="PTHR30532">
    <property type="entry name" value="IRON III DICITRATE-BINDING PERIPLASMIC PROTEIN"/>
    <property type="match status" value="1"/>
</dbReference>
<feature type="domain" description="Fe/B12 periplasmic-binding" evidence="7">
    <location>
        <begin position="46"/>
        <end position="307"/>
    </location>
</feature>
<accession>A0ABS5HL51</accession>
<dbReference type="SUPFAM" id="SSF53807">
    <property type="entry name" value="Helical backbone' metal receptor"/>
    <property type="match status" value="1"/>
</dbReference>
<keyword evidence="4" id="KW-0406">Ion transport</keyword>
<dbReference type="RefSeq" id="WP_212142350.1">
    <property type="nucleotide sequence ID" value="NZ_JAGSSW010000008.1"/>
</dbReference>
<evidence type="ECO:0000256" key="2">
    <source>
        <dbReference type="ARBA" id="ARBA00008814"/>
    </source>
</evidence>
<keyword evidence="3" id="KW-0813">Transport</keyword>
<feature type="chain" id="PRO_5045364076" evidence="6">
    <location>
        <begin position="22"/>
        <end position="307"/>
    </location>
</feature>
<comment type="caution">
    <text evidence="8">The sequence shown here is derived from an EMBL/GenBank/DDBJ whole genome shotgun (WGS) entry which is preliminary data.</text>
</comment>
<evidence type="ECO:0000256" key="6">
    <source>
        <dbReference type="SAM" id="SignalP"/>
    </source>
</evidence>
<proteinExistence type="inferred from homology"/>
<evidence type="ECO:0000259" key="7">
    <source>
        <dbReference type="PROSITE" id="PS50983"/>
    </source>
</evidence>
<dbReference type="InterPro" id="IPR051313">
    <property type="entry name" value="Bact_iron-sidero_bind"/>
</dbReference>